<feature type="region of interest" description="Disordered" evidence="5">
    <location>
        <begin position="120"/>
        <end position="151"/>
    </location>
</feature>
<evidence type="ECO:0000256" key="5">
    <source>
        <dbReference type="SAM" id="MobiDB-lite"/>
    </source>
</evidence>
<dbReference type="OrthoDB" id="21589at2759"/>
<evidence type="ECO:0000256" key="3">
    <source>
        <dbReference type="ARBA" id="ARBA00022989"/>
    </source>
</evidence>
<dbReference type="PANTHER" id="PTHR12943:SF27">
    <property type="entry name" value="HOMOCYSTEINE-INDUCED ENDOPLASMIC RETICULUM PROTEIN, ISOFORM A"/>
    <property type="match status" value="1"/>
</dbReference>
<sequence length="801" mass="86745">MPPIDPPKTITLRLKVPPGYLAASNDEVTLGAVDTDTSIGALREHIQRDIATHPAPASQRLLYGGRALVDNAQTLADALNTRRDTTQAEYVVHLLVKDPAQNAAPGGGQSHRRVISTPAAQVPQPHTTTPPPAPRPAHAQQHNAAHQQEVQRQMQATQHMAMQAMAQAQRMMLPPIAGNLIHQTLGGAAPQPAVNMPGFGQAVAQGQQQRAAAGMHGIGGRADGAEQRQSDAAGTAHAPANAPQEAAPAAQAPAVDANGQYITFPDGRRVQVSAGSGINIPALGINIPFTNLIPQINQLLQQRAAAAAAGGVAQPQRPQSQPTQPAQQQATPASQPPPIQPQTAMPTSALDRARDNMAEMRRMLDEMRNSSATTDEQRSSIESLQERTRSLHDYIDPMHLHAANRPAGDNGRRSAPPHMQAQPPQAVPPMPAQRMPLASPFGPAPGHMAFGAHPGLPSMPPFNNPVRTTYTHQMIHAMPVARPHPTQSPSEATCFLLSGPQGPQALLLSPQHGTYTTSFARSIPLAPTPTVPQQSGDRQAQDQPVANQVAQHADPVQPPQQQPQFPAAVDPDNPMGALQPLFNHFWLLLRVLIFAYFFLGSNMGWKRPAALLLIGLGFWLVRAGLFGEGGIARRWWDGIMQPNGIPPREGQQEQGAQDQQQPGRQPMPTPEQVAQRLINERNQARDERLRRWRDLVRPVERIVALFVASLWPGVGEAAVRAREEEERRRNEEEIARRRAEEEEERVKKEEGSKEESERKEGEGEGGGQRGGLQGRDEVVVKEAEGRPEEKKEVVGSAGQRN</sequence>
<dbReference type="InterPro" id="IPR039751">
    <property type="entry name" value="HERPUD1/2"/>
</dbReference>
<feature type="domain" description="Ubiquitin-like" evidence="7">
    <location>
        <begin position="10"/>
        <end position="77"/>
    </location>
</feature>
<evidence type="ECO:0000256" key="1">
    <source>
        <dbReference type="ARBA" id="ARBA00004370"/>
    </source>
</evidence>
<feature type="compositionally biased region" description="Basic and acidic residues" evidence="5">
    <location>
        <begin position="774"/>
        <end position="793"/>
    </location>
</feature>
<organism evidence="8 9">
    <name type="scientific">Teratosphaeria nubilosa</name>
    <dbReference type="NCBI Taxonomy" id="161662"/>
    <lineage>
        <taxon>Eukaryota</taxon>
        <taxon>Fungi</taxon>
        <taxon>Dikarya</taxon>
        <taxon>Ascomycota</taxon>
        <taxon>Pezizomycotina</taxon>
        <taxon>Dothideomycetes</taxon>
        <taxon>Dothideomycetidae</taxon>
        <taxon>Mycosphaerellales</taxon>
        <taxon>Teratosphaeriaceae</taxon>
        <taxon>Teratosphaeria</taxon>
    </lineage>
</organism>
<feature type="compositionally biased region" description="Low complexity" evidence="5">
    <location>
        <begin position="232"/>
        <end position="252"/>
    </location>
</feature>
<feature type="compositionally biased region" description="Low complexity" evidence="5">
    <location>
        <begin position="652"/>
        <end position="666"/>
    </location>
</feature>
<feature type="compositionally biased region" description="Gly residues" evidence="5">
    <location>
        <begin position="764"/>
        <end position="773"/>
    </location>
</feature>
<name>A0A6G1L987_9PEZI</name>
<evidence type="ECO:0000256" key="4">
    <source>
        <dbReference type="ARBA" id="ARBA00023136"/>
    </source>
</evidence>
<feature type="region of interest" description="Disordered" evidence="5">
    <location>
        <begin position="723"/>
        <end position="801"/>
    </location>
</feature>
<accession>A0A6G1L987</accession>
<dbReference type="Proteomes" id="UP000799436">
    <property type="component" value="Unassembled WGS sequence"/>
</dbReference>
<dbReference type="GO" id="GO:0030968">
    <property type="term" value="P:endoplasmic reticulum unfolded protein response"/>
    <property type="evidence" value="ECO:0007669"/>
    <property type="project" value="TreeGrafter"/>
</dbReference>
<feature type="compositionally biased region" description="Low complexity" evidence="5">
    <location>
        <begin position="310"/>
        <end position="333"/>
    </location>
</feature>
<dbReference type="Gene3D" id="3.10.20.90">
    <property type="entry name" value="Phosphatidylinositol 3-kinase Catalytic Subunit, Chain A, domain 1"/>
    <property type="match status" value="1"/>
</dbReference>
<dbReference type="AlphaFoldDB" id="A0A6G1L987"/>
<feature type="region of interest" description="Disordered" evidence="5">
    <location>
        <begin position="642"/>
        <end position="672"/>
    </location>
</feature>
<keyword evidence="2 6" id="KW-0812">Transmembrane</keyword>
<dbReference type="InterPro" id="IPR000626">
    <property type="entry name" value="Ubiquitin-like_dom"/>
</dbReference>
<evidence type="ECO:0000313" key="8">
    <source>
        <dbReference type="EMBL" id="KAF2769437.1"/>
    </source>
</evidence>
<keyword evidence="4 6" id="KW-0472">Membrane</keyword>
<evidence type="ECO:0000259" key="7">
    <source>
        <dbReference type="PROSITE" id="PS50053"/>
    </source>
</evidence>
<feature type="compositionally biased region" description="Basic and acidic residues" evidence="5">
    <location>
        <begin position="723"/>
        <end position="762"/>
    </location>
</feature>
<feature type="region of interest" description="Disordered" evidence="5">
    <location>
        <begin position="403"/>
        <end position="428"/>
    </location>
</feature>
<protein>
    <recommendedName>
        <fullName evidence="7">Ubiquitin-like domain-containing protein</fullName>
    </recommendedName>
</protein>
<dbReference type="GO" id="GO:0016020">
    <property type="term" value="C:membrane"/>
    <property type="evidence" value="ECO:0007669"/>
    <property type="project" value="UniProtKB-SubCell"/>
</dbReference>
<dbReference type="SUPFAM" id="SSF54236">
    <property type="entry name" value="Ubiquitin-like"/>
    <property type="match status" value="1"/>
</dbReference>
<dbReference type="PROSITE" id="PS50053">
    <property type="entry name" value="UBIQUITIN_2"/>
    <property type="match status" value="1"/>
</dbReference>
<feature type="region of interest" description="Disordered" evidence="5">
    <location>
        <begin position="524"/>
        <end position="568"/>
    </location>
</feature>
<feature type="transmembrane region" description="Helical" evidence="6">
    <location>
        <begin position="611"/>
        <end position="632"/>
    </location>
</feature>
<comment type="subcellular location">
    <subcellularLocation>
        <location evidence="1">Membrane</location>
    </subcellularLocation>
</comment>
<evidence type="ECO:0000256" key="2">
    <source>
        <dbReference type="ARBA" id="ARBA00022692"/>
    </source>
</evidence>
<feature type="compositionally biased region" description="Low complexity" evidence="5">
    <location>
        <begin position="136"/>
        <end position="151"/>
    </location>
</feature>
<feature type="region of interest" description="Disordered" evidence="5">
    <location>
        <begin position="310"/>
        <end position="349"/>
    </location>
</feature>
<evidence type="ECO:0000256" key="6">
    <source>
        <dbReference type="SAM" id="Phobius"/>
    </source>
</evidence>
<keyword evidence="9" id="KW-1185">Reference proteome</keyword>
<feature type="region of interest" description="Disordered" evidence="5">
    <location>
        <begin position="217"/>
        <end position="252"/>
    </location>
</feature>
<keyword evidence="3 6" id="KW-1133">Transmembrane helix</keyword>
<dbReference type="PANTHER" id="PTHR12943">
    <property type="entry name" value="HOMOCYSTEINE-RESPONSIVE ENDOPLASMIC RETICULUM-RESIDENT UNIQUITIN-LIKE DOMAIN HERPUD PROTEIN FAMILY MEMBER"/>
    <property type="match status" value="1"/>
</dbReference>
<dbReference type="EMBL" id="ML995834">
    <property type="protein sequence ID" value="KAF2769437.1"/>
    <property type="molecule type" value="Genomic_DNA"/>
</dbReference>
<dbReference type="InterPro" id="IPR029071">
    <property type="entry name" value="Ubiquitin-like_domsf"/>
</dbReference>
<gene>
    <name evidence="8" type="ORF">EJ03DRAFT_327493</name>
</gene>
<evidence type="ECO:0000313" key="9">
    <source>
        <dbReference type="Proteomes" id="UP000799436"/>
    </source>
</evidence>
<reference evidence="8" key="1">
    <citation type="journal article" date="2020" name="Stud. Mycol.">
        <title>101 Dothideomycetes genomes: a test case for predicting lifestyles and emergence of pathogens.</title>
        <authorList>
            <person name="Haridas S."/>
            <person name="Albert R."/>
            <person name="Binder M."/>
            <person name="Bloem J."/>
            <person name="Labutti K."/>
            <person name="Salamov A."/>
            <person name="Andreopoulos B."/>
            <person name="Baker S."/>
            <person name="Barry K."/>
            <person name="Bills G."/>
            <person name="Bluhm B."/>
            <person name="Cannon C."/>
            <person name="Castanera R."/>
            <person name="Culley D."/>
            <person name="Daum C."/>
            <person name="Ezra D."/>
            <person name="Gonzalez J."/>
            <person name="Henrissat B."/>
            <person name="Kuo A."/>
            <person name="Liang C."/>
            <person name="Lipzen A."/>
            <person name="Lutzoni F."/>
            <person name="Magnuson J."/>
            <person name="Mondo S."/>
            <person name="Nolan M."/>
            <person name="Ohm R."/>
            <person name="Pangilinan J."/>
            <person name="Park H.-J."/>
            <person name="Ramirez L."/>
            <person name="Alfaro M."/>
            <person name="Sun H."/>
            <person name="Tritt A."/>
            <person name="Yoshinaga Y."/>
            <person name="Zwiers L.-H."/>
            <person name="Turgeon B."/>
            <person name="Goodwin S."/>
            <person name="Spatafora J."/>
            <person name="Crous P."/>
            <person name="Grigoriev I."/>
        </authorList>
    </citation>
    <scope>NUCLEOTIDE SEQUENCE</scope>
    <source>
        <strain evidence="8">CBS 116005</strain>
    </source>
</reference>
<feature type="transmembrane region" description="Helical" evidence="6">
    <location>
        <begin position="581"/>
        <end position="599"/>
    </location>
</feature>
<proteinExistence type="predicted"/>
<feature type="compositionally biased region" description="Polar residues" evidence="5">
    <location>
        <begin position="531"/>
        <end position="546"/>
    </location>
</feature>